<proteinExistence type="predicted"/>
<keyword evidence="2" id="KW-0472">Membrane</keyword>
<sequence>MTTLPACCSPCTASVVALVLIVALASSTFVPLQTEPADWELKDDDLACKDHRTGNVDVLVAGVSRTSTSSMQQALQGLGYNTTHWLGYMTRYFEFISHFYVGRVKVPNLHKVFEDIPEKGALLDTVVPAMFDDLRRAYPKAKVILTTREGEAWFTSYENYVAQCWLYHWTRYPLLFFLSHVSRAFRLGPLLRSFHLLGRPSGLDLDRLPELSEVFRLSDMVMYGSWQPNFWHVRNRKLYEQHVISTVPPEQLLIFDASAGDSIGKIARFLNVSTEMNPDSYPRLFDRSKLASHGTHAQIVRHNLLMIVASAATSVLLLTILVAIFLALQSTRTRRSSERSTGMCPGSTEKLPNIFVRKDINATEFEADGLKGLRRSSPSTASTWSGSDIS</sequence>
<reference evidence="4 5" key="1">
    <citation type="submission" date="2016-02" db="EMBL/GenBank/DDBJ databases">
        <title>Genome analysis of coral dinoflagellate symbionts highlights evolutionary adaptations to a symbiotic lifestyle.</title>
        <authorList>
            <person name="Aranda M."/>
            <person name="Li Y."/>
            <person name="Liew Y.J."/>
            <person name="Baumgarten S."/>
            <person name="Simakov O."/>
            <person name="Wilson M."/>
            <person name="Piel J."/>
            <person name="Ashoor H."/>
            <person name="Bougouffa S."/>
            <person name="Bajic V.B."/>
            <person name="Ryu T."/>
            <person name="Ravasi T."/>
            <person name="Bayer T."/>
            <person name="Micklem G."/>
            <person name="Kim H."/>
            <person name="Bhak J."/>
            <person name="Lajeunesse T.C."/>
            <person name="Voolstra C.R."/>
        </authorList>
    </citation>
    <scope>NUCLEOTIDE SEQUENCE [LARGE SCALE GENOMIC DNA]</scope>
    <source>
        <strain evidence="4 5">CCMP2467</strain>
    </source>
</reference>
<dbReference type="Gene3D" id="3.40.50.300">
    <property type="entry name" value="P-loop containing nucleotide triphosphate hydrolases"/>
    <property type="match status" value="1"/>
</dbReference>
<protein>
    <submittedName>
        <fullName evidence="4">Uncharacterized protein</fullName>
    </submittedName>
</protein>
<dbReference type="OrthoDB" id="408152at2759"/>
<keyword evidence="2" id="KW-0812">Transmembrane</keyword>
<dbReference type="PANTHER" id="PTHR36978:SF4">
    <property type="entry name" value="P-LOOP CONTAINING NUCLEOSIDE TRIPHOSPHATE HYDROLASE PROTEIN"/>
    <property type="match status" value="1"/>
</dbReference>
<feature type="transmembrane region" description="Helical" evidence="2">
    <location>
        <begin position="304"/>
        <end position="328"/>
    </location>
</feature>
<comment type="caution">
    <text evidence="4">The sequence shown here is derived from an EMBL/GenBank/DDBJ whole genome shotgun (WGS) entry which is preliminary data.</text>
</comment>
<dbReference type="Pfam" id="PF17784">
    <property type="entry name" value="Sulfotransfer_4"/>
    <property type="match status" value="1"/>
</dbReference>
<evidence type="ECO:0000256" key="2">
    <source>
        <dbReference type="SAM" id="Phobius"/>
    </source>
</evidence>
<evidence type="ECO:0000256" key="1">
    <source>
        <dbReference type="SAM" id="MobiDB-lite"/>
    </source>
</evidence>
<dbReference type="InterPro" id="IPR040632">
    <property type="entry name" value="Sulfotransfer_4"/>
</dbReference>
<feature type="chain" id="PRO_5043321461" evidence="3">
    <location>
        <begin position="28"/>
        <end position="390"/>
    </location>
</feature>
<feature type="region of interest" description="Disordered" evidence="1">
    <location>
        <begin position="371"/>
        <end position="390"/>
    </location>
</feature>
<evidence type="ECO:0000256" key="3">
    <source>
        <dbReference type="SAM" id="SignalP"/>
    </source>
</evidence>
<dbReference type="Proteomes" id="UP000186817">
    <property type="component" value="Unassembled WGS sequence"/>
</dbReference>
<feature type="signal peptide" evidence="3">
    <location>
        <begin position="1"/>
        <end position="27"/>
    </location>
</feature>
<evidence type="ECO:0000313" key="4">
    <source>
        <dbReference type="EMBL" id="OLP89022.1"/>
    </source>
</evidence>
<dbReference type="InterPro" id="IPR027417">
    <property type="entry name" value="P-loop_NTPase"/>
</dbReference>
<keyword evidence="3" id="KW-0732">Signal</keyword>
<name>A0A1Q9D1G7_SYMMI</name>
<dbReference type="EMBL" id="LSRX01000782">
    <property type="protein sequence ID" value="OLP89022.1"/>
    <property type="molecule type" value="Genomic_DNA"/>
</dbReference>
<accession>A0A1Q9D1G7</accession>
<dbReference type="AlphaFoldDB" id="A0A1Q9D1G7"/>
<organism evidence="4 5">
    <name type="scientific">Symbiodinium microadriaticum</name>
    <name type="common">Dinoflagellate</name>
    <name type="synonym">Zooxanthella microadriatica</name>
    <dbReference type="NCBI Taxonomy" id="2951"/>
    <lineage>
        <taxon>Eukaryota</taxon>
        <taxon>Sar</taxon>
        <taxon>Alveolata</taxon>
        <taxon>Dinophyceae</taxon>
        <taxon>Suessiales</taxon>
        <taxon>Symbiodiniaceae</taxon>
        <taxon>Symbiodinium</taxon>
    </lineage>
</organism>
<evidence type="ECO:0000313" key="5">
    <source>
        <dbReference type="Proteomes" id="UP000186817"/>
    </source>
</evidence>
<keyword evidence="5" id="KW-1185">Reference proteome</keyword>
<dbReference type="SUPFAM" id="SSF52540">
    <property type="entry name" value="P-loop containing nucleoside triphosphate hydrolases"/>
    <property type="match status" value="1"/>
</dbReference>
<gene>
    <name evidence="4" type="ORF">AK812_SmicGene29558</name>
</gene>
<feature type="compositionally biased region" description="Low complexity" evidence="1">
    <location>
        <begin position="376"/>
        <end position="390"/>
    </location>
</feature>
<dbReference type="PANTHER" id="PTHR36978">
    <property type="entry name" value="P-LOOP CONTAINING NUCLEOTIDE TRIPHOSPHATE HYDROLASE"/>
    <property type="match status" value="1"/>
</dbReference>
<keyword evidence="2" id="KW-1133">Transmembrane helix</keyword>